<feature type="region of interest" description="Disordered" evidence="1">
    <location>
        <begin position="36"/>
        <end position="86"/>
    </location>
</feature>
<dbReference type="OrthoDB" id="3874174at2"/>
<dbReference type="RefSeq" id="WP_132518529.1">
    <property type="nucleotide sequence ID" value="NZ_SMKP01000246.1"/>
</dbReference>
<reference evidence="2 3" key="1">
    <citation type="submission" date="2019-03" db="EMBL/GenBank/DDBJ databases">
        <title>Draft genome sequences of novel Actinobacteria.</title>
        <authorList>
            <person name="Sahin N."/>
            <person name="Ay H."/>
            <person name="Saygin H."/>
        </authorList>
    </citation>
    <scope>NUCLEOTIDE SEQUENCE [LARGE SCALE GENOMIC DNA]</scope>
    <source>
        <strain evidence="2 3">KC712</strain>
    </source>
</reference>
<organism evidence="2 3">
    <name type="scientific">Nonomuraea diastatica</name>
    <dbReference type="NCBI Taxonomy" id="1848329"/>
    <lineage>
        <taxon>Bacteria</taxon>
        <taxon>Bacillati</taxon>
        <taxon>Actinomycetota</taxon>
        <taxon>Actinomycetes</taxon>
        <taxon>Streptosporangiales</taxon>
        <taxon>Streptosporangiaceae</taxon>
        <taxon>Nonomuraea</taxon>
    </lineage>
</organism>
<gene>
    <name evidence="2" type="ORF">E1294_47140</name>
</gene>
<feature type="compositionally biased region" description="Low complexity" evidence="1">
    <location>
        <begin position="61"/>
        <end position="78"/>
    </location>
</feature>
<keyword evidence="3" id="KW-1185">Reference proteome</keyword>
<comment type="caution">
    <text evidence="2">The sequence shown here is derived from an EMBL/GenBank/DDBJ whole genome shotgun (WGS) entry which is preliminary data.</text>
</comment>
<accession>A0A4V2YBU7</accession>
<proteinExistence type="predicted"/>
<dbReference type="EMBL" id="SMKP01000246">
    <property type="protein sequence ID" value="TDD09046.1"/>
    <property type="molecule type" value="Genomic_DNA"/>
</dbReference>
<dbReference type="Proteomes" id="UP000294543">
    <property type="component" value="Unassembled WGS sequence"/>
</dbReference>
<evidence type="ECO:0000256" key="1">
    <source>
        <dbReference type="SAM" id="MobiDB-lite"/>
    </source>
</evidence>
<protein>
    <recommendedName>
        <fullName evidence="4">DUF4352 domain-containing protein</fullName>
    </recommendedName>
</protein>
<sequence>MFITHDPAVLRRALAGVLSMAAALTVSGCGALQPSAENRAQVQAPARESSAPAETEESEPAQKQTAEQETTEQDTGQTSAETTAAGARLKFGERAVVPFRKGTIGVTVTAVEKGDPADLVRERGRQARGITPYYIRFTVENVDGTDHSYSSGPSLSLVTADGNGTGAIVTGSMPGCERESAPRDFSTTGATFTSCRLGAARTGIAITGAKFDDDDYRDKPVVWRR</sequence>
<dbReference type="AlphaFoldDB" id="A0A4V2YBU7"/>
<evidence type="ECO:0000313" key="2">
    <source>
        <dbReference type="EMBL" id="TDD09046.1"/>
    </source>
</evidence>
<feature type="compositionally biased region" description="Low complexity" evidence="1">
    <location>
        <begin position="44"/>
        <end position="53"/>
    </location>
</feature>
<evidence type="ECO:0000313" key="3">
    <source>
        <dbReference type="Proteomes" id="UP000294543"/>
    </source>
</evidence>
<name>A0A4V2YBU7_9ACTN</name>
<evidence type="ECO:0008006" key="4">
    <source>
        <dbReference type="Google" id="ProtNLM"/>
    </source>
</evidence>